<dbReference type="Proteomes" id="UP001165378">
    <property type="component" value="Unassembled WGS sequence"/>
</dbReference>
<dbReference type="SUPFAM" id="SSF141571">
    <property type="entry name" value="Pentapeptide repeat-like"/>
    <property type="match status" value="1"/>
</dbReference>
<sequence>MPVPVPRDLAQLPFAHRMEPFDGGLYRDDTYENVHFEGSSLDDEDGGGSRFTECAFSDVAVTGGRFRRARFDDVWFDTVRLVGTDLAESNWLDAEVSAGLLAGLQLHGVQMRRVVFHNCKFDSVNLRTAALRDVAFVNCLLRDVDLAGATLTGVSFPGSNLDGIQLDKATLAKTDLRDATGLRITSGLTALRGATINHLQLMDLAPAFAQALGVTVS</sequence>
<keyword evidence="2" id="KW-1185">Reference proteome</keyword>
<evidence type="ECO:0000313" key="2">
    <source>
        <dbReference type="Proteomes" id="UP001165378"/>
    </source>
</evidence>
<reference evidence="1" key="1">
    <citation type="submission" date="2022-01" db="EMBL/GenBank/DDBJ databases">
        <title>Genome-Based Taxonomic Classification of the Phylum Actinobacteria.</title>
        <authorList>
            <person name="Gao Y."/>
        </authorList>
    </citation>
    <scope>NUCLEOTIDE SEQUENCE</scope>
    <source>
        <strain evidence="1">KLBMP 8922</strain>
    </source>
</reference>
<dbReference type="InterPro" id="IPR052949">
    <property type="entry name" value="PA_immunity-related"/>
</dbReference>
<organism evidence="1 2">
    <name type="scientific">Yinghuangia soli</name>
    <dbReference type="NCBI Taxonomy" id="2908204"/>
    <lineage>
        <taxon>Bacteria</taxon>
        <taxon>Bacillati</taxon>
        <taxon>Actinomycetota</taxon>
        <taxon>Actinomycetes</taxon>
        <taxon>Kitasatosporales</taxon>
        <taxon>Streptomycetaceae</taxon>
        <taxon>Yinghuangia</taxon>
    </lineage>
</organism>
<dbReference type="PANTHER" id="PTHR42999">
    <property type="entry name" value="ANTIBIOTIC RESISTANCE PROTEIN MCBG"/>
    <property type="match status" value="1"/>
</dbReference>
<dbReference type="Gene3D" id="2.160.20.80">
    <property type="entry name" value="E3 ubiquitin-protein ligase SopA"/>
    <property type="match status" value="1"/>
</dbReference>
<dbReference type="RefSeq" id="WP_235052139.1">
    <property type="nucleotide sequence ID" value="NZ_JAKFHA010000005.1"/>
</dbReference>
<dbReference type="PANTHER" id="PTHR42999:SF1">
    <property type="entry name" value="PENTAPEPTIDE REPEAT-CONTAINING PROTEIN"/>
    <property type="match status" value="1"/>
</dbReference>
<gene>
    <name evidence="1" type="ORF">LZ495_12200</name>
</gene>
<dbReference type="Pfam" id="PF13599">
    <property type="entry name" value="Pentapeptide_4"/>
    <property type="match status" value="1"/>
</dbReference>
<dbReference type="EMBL" id="JAKFHA010000005">
    <property type="protein sequence ID" value="MCF2527976.1"/>
    <property type="molecule type" value="Genomic_DNA"/>
</dbReference>
<protein>
    <submittedName>
        <fullName evidence="1">Pentapeptide repeat-containing protein</fullName>
    </submittedName>
</protein>
<evidence type="ECO:0000313" key="1">
    <source>
        <dbReference type="EMBL" id="MCF2527976.1"/>
    </source>
</evidence>
<dbReference type="AlphaFoldDB" id="A0AA41PZG2"/>
<name>A0AA41PZG2_9ACTN</name>
<comment type="caution">
    <text evidence="1">The sequence shown here is derived from an EMBL/GenBank/DDBJ whole genome shotgun (WGS) entry which is preliminary data.</text>
</comment>
<dbReference type="InterPro" id="IPR001646">
    <property type="entry name" value="5peptide_repeat"/>
</dbReference>
<accession>A0AA41PZG2</accession>
<proteinExistence type="predicted"/>